<evidence type="ECO:0000256" key="4">
    <source>
        <dbReference type="SAM" id="SignalP"/>
    </source>
</evidence>
<feature type="signal peptide" evidence="4">
    <location>
        <begin position="1"/>
        <end position="19"/>
    </location>
</feature>
<dbReference type="SMART" id="SM00110">
    <property type="entry name" value="C1Q"/>
    <property type="match status" value="1"/>
</dbReference>
<dbReference type="InterPro" id="IPR008983">
    <property type="entry name" value="Tumour_necrosis_fac-like_dom"/>
</dbReference>
<dbReference type="OrthoDB" id="6052633at2759"/>
<dbReference type="PROSITE" id="PS50871">
    <property type="entry name" value="C1Q"/>
    <property type="match status" value="1"/>
</dbReference>
<evidence type="ECO:0000259" key="5">
    <source>
        <dbReference type="PROSITE" id="PS50871"/>
    </source>
</evidence>
<evidence type="ECO:0000313" key="7">
    <source>
        <dbReference type="Proteomes" id="UP000005408"/>
    </source>
</evidence>
<protein>
    <recommendedName>
        <fullName evidence="5">C1q domain-containing protein</fullName>
    </recommendedName>
</protein>
<evidence type="ECO:0000256" key="2">
    <source>
        <dbReference type="ARBA" id="ARBA00022525"/>
    </source>
</evidence>
<organism evidence="6 7">
    <name type="scientific">Magallana gigas</name>
    <name type="common">Pacific oyster</name>
    <name type="synonym">Crassostrea gigas</name>
    <dbReference type="NCBI Taxonomy" id="29159"/>
    <lineage>
        <taxon>Eukaryota</taxon>
        <taxon>Metazoa</taxon>
        <taxon>Spiralia</taxon>
        <taxon>Lophotrochozoa</taxon>
        <taxon>Mollusca</taxon>
        <taxon>Bivalvia</taxon>
        <taxon>Autobranchia</taxon>
        <taxon>Pteriomorphia</taxon>
        <taxon>Ostreida</taxon>
        <taxon>Ostreoidea</taxon>
        <taxon>Ostreidae</taxon>
        <taxon>Magallana</taxon>
    </lineage>
</organism>
<evidence type="ECO:0000256" key="3">
    <source>
        <dbReference type="SAM" id="MobiDB-lite"/>
    </source>
</evidence>
<accession>A0A8W8JQ98</accession>
<feature type="domain" description="C1q" evidence="5">
    <location>
        <begin position="98"/>
        <end position="232"/>
    </location>
</feature>
<feature type="chain" id="PRO_5042431107" description="C1q domain-containing protein" evidence="4">
    <location>
        <begin position="20"/>
        <end position="232"/>
    </location>
</feature>
<dbReference type="EnsemblMetazoa" id="G19781.10">
    <property type="protein sequence ID" value="G19781.10:cds"/>
    <property type="gene ID" value="G19781"/>
</dbReference>
<dbReference type="InterPro" id="IPR050392">
    <property type="entry name" value="Collagen/C1q_domain"/>
</dbReference>
<dbReference type="GO" id="GO:0005581">
    <property type="term" value="C:collagen trimer"/>
    <property type="evidence" value="ECO:0007669"/>
    <property type="project" value="UniProtKB-KW"/>
</dbReference>
<evidence type="ECO:0000256" key="1">
    <source>
        <dbReference type="ARBA" id="ARBA00004613"/>
    </source>
</evidence>
<dbReference type="SUPFAM" id="SSF49842">
    <property type="entry name" value="TNF-like"/>
    <property type="match status" value="1"/>
</dbReference>
<dbReference type="Proteomes" id="UP000005408">
    <property type="component" value="Unassembled WGS sequence"/>
</dbReference>
<sequence length="232" mass="25467">MAPMKYTILLCWLSSVAFGNEGNNSADADDIQTLCQEMKILKQTMEQKFLFQEEEITHLKQKLNLSETKIIDENSPEREKSRQGRLLLHPPVNSSTAENVPKIAFSANTVTDHVNLGVHHTLVFGNAISNVGNCYHHSTGNFIPNVSGVYVFDVQIVLCSPGHELRTELVLEGKVMAAHYTGDSTHCSNGGGMAIFHVNAGDSVWVRVRSSDGGNGIAWESSFSGFLLYPDS</sequence>
<dbReference type="AlphaFoldDB" id="A0A8W8JQ98"/>
<keyword evidence="7" id="KW-1185">Reference proteome</keyword>
<dbReference type="EnsemblMetazoa" id="G19781.9">
    <property type="protein sequence ID" value="G19781.9:cds"/>
    <property type="gene ID" value="G19781"/>
</dbReference>
<evidence type="ECO:0000313" key="6">
    <source>
        <dbReference type="EnsemblMetazoa" id="G19781.10:cds"/>
    </source>
</evidence>
<reference evidence="6" key="1">
    <citation type="submission" date="2022-08" db="UniProtKB">
        <authorList>
            <consortium name="EnsemblMetazoa"/>
        </authorList>
    </citation>
    <scope>IDENTIFICATION</scope>
    <source>
        <strain evidence="6">05x7-T-G4-1.051#20</strain>
    </source>
</reference>
<name>A0A8W8JQ98_MAGGI</name>
<dbReference type="Gene3D" id="2.60.120.40">
    <property type="match status" value="1"/>
</dbReference>
<dbReference type="PRINTS" id="PR00007">
    <property type="entry name" value="COMPLEMNTC1Q"/>
</dbReference>
<dbReference type="OMA" id="FWICALQ"/>
<dbReference type="Pfam" id="PF00386">
    <property type="entry name" value="C1q"/>
    <property type="match status" value="1"/>
</dbReference>
<keyword evidence="4" id="KW-0732">Signal</keyword>
<comment type="subcellular location">
    <subcellularLocation>
        <location evidence="1">Secreted</location>
    </subcellularLocation>
</comment>
<keyword evidence="2" id="KW-0964">Secreted</keyword>
<dbReference type="InterPro" id="IPR001073">
    <property type="entry name" value="C1q_dom"/>
</dbReference>
<dbReference type="PANTHER" id="PTHR15427">
    <property type="entry name" value="EMILIN ELASTIN MICROFIBRIL INTERFACE-LOCATED PROTEIN ELASTIN MICROFIBRIL INTERFACER"/>
    <property type="match status" value="1"/>
</dbReference>
<feature type="region of interest" description="Disordered" evidence="3">
    <location>
        <begin position="70"/>
        <end position="91"/>
    </location>
</feature>
<dbReference type="PANTHER" id="PTHR15427:SF33">
    <property type="entry name" value="COLLAGEN IV NC1 DOMAIN-CONTAINING PROTEIN"/>
    <property type="match status" value="1"/>
</dbReference>
<feature type="compositionally biased region" description="Basic and acidic residues" evidence="3">
    <location>
        <begin position="70"/>
        <end position="82"/>
    </location>
</feature>
<proteinExistence type="predicted"/>